<accession>A0A7T3DHH9</accession>
<dbReference type="RefSeq" id="WP_016454466.1">
    <property type="nucleotide sequence ID" value="NZ_CP065748.1"/>
</dbReference>
<keyword evidence="2" id="KW-1185">Reference proteome</keyword>
<evidence type="ECO:0000313" key="2">
    <source>
        <dbReference type="Proteomes" id="UP000595064"/>
    </source>
</evidence>
<dbReference type="KEGG" id="dla:I6G47_10740"/>
<name>A0A7T3DHH9_9BURK</name>
<protein>
    <recommendedName>
        <fullName evidence="3">Antitermination protein</fullName>
    </recommendedName>
</protein>
<dbReference type="Proteomes" id="UP000595064">
    <property type="component" value="Chromosome"/>
</dbReference>
<evidence type="ECO:0008006" key="3">
    <source>
        <dbReference type="Google" id="ProtNLM"/>
    </source>
</evidence>
<evidence type="ECO:0000313" key="1">
    <source>
        <dbReference type="EMBL" id="QPS83505.1"/>
    </source>
</evidence>
<proteinExistence type="predicted"/>
<dbReference type="EMBL" id="CP065748">
    <property type="protein sequence ID" value="QPS83505.1"/>
    <property type="molecule type" value="Genomic_DNA"/>
</dbReference>
<organism evidence="1 2">
    <name type="scientific">Delftia lacustris</name>
    <dbReference type="NCBI Taxonomy" id="558537"/>
    <lineage>
        <taxon>Bacteria</taxon>
        <taxon>Pseudomonadati</taxon>
        <taxon>Pseudomonadota</taxon>
        <taxon>Betaproteobacteria</taxon>
        <taxon>Burkholderiales</taxon>
        <taxon>Comamonadaceae</taxon>
        <taxon>Delftia</taxon>
    </lineage>
</organism>
<gene>
    <name evidence="1" type="ORF">I6G47_10740</name>
</gene>
<sequence length="147" mass="16599">MTEERYLCATGATNLLDVPHRMGQVDLVKANGMSAHNMASHFMRLVSKPTKADMTRVYAALLYVAHKRKFVEPAAAITAAIEWMLDPSCKVCSGAGEIERKGRMHKCPKCKGEKLRREPTNRDAQYLIDHVNDCRRALSGRVRKLMR</sequence>
<dbReference type="AlphaFoldDB" id="A0A7T3DHH9"/>
<reference evidence="1 2" key="1">
    <citation type="submission" date="2020-12" db="EMBL/GenBank/DDBJ databases">
        <title>FDA dAtabase for Regulatory Grade micrObial Sequences (FDA-ARGOS): Supporting development and validation of Infectious Disease Dx tests.</title>
        <authorList>
            <person name="Sproer C."/>
            <person name="Gronow S."/>
            <person name="Severitt S."/>
            <person name="Schroder I."/>
            <person name="Tallon L."/>
            <person name="Sadzewicz L."/>
            <person name="Zhao X."/>
            <person name="Boylan J."/>
            <person name="Ott S."/>
            <person name="Bowen H."/>
            <person name="Vavikolanu K."/>
            <person name="Mehta A."/>
            <person name="Aluvathingal J."/>
            <person name="Nadendla S."/>
            <person name="Lowell S."/>
            <person name="Myers T."/>
            <person name="Yan Y."/>
            <person name="Sichtig H."/>
        </authorList>
    </citation>
    <scope>NUCLEOTIDE SEQUENCE [LARGE SCALE GENOMIC DNA]</scope>
    <source>
        <strain evidence="1 2">FDAARGOS_890</strain>
    </source>
</reference>